<protein>
    <recommendedName>
        <fullName evidence="1">4-fold beta flower domain-containing protein</fullName>
    </recommendedName>
</protein>
<dbReference type="RefSeq" id="WP_166107324.1">
    <property type="nucleotide sequence ID" value="NZ_JAADJT010000012.1"/>
</dbReference>
<sequence length="127" mass="14083">MADWIIDRNGTAVLILDEHCFRSPKGDVTSWLVGNGVYALNGDHIGWFEISTLYDLHNQIVGMLQHACTPQLAERVPAQMPAFSRRPHIPLLKGRHQRAPISPLPLPLPPPRPPASRYAGVIAMHAN</sequence>
<dbReference type="EMBL" id="JAADJT010000012">
    <property type="protein sequence ID" value="NGZ87268.1"/>
    <property type="molecule type" value="Genomic_DNA"/>
</dbReference>
<dbReference type="Proteomes" id="UP000666369">
    <property type="component" value="Unassembled WGS sequence"/>
</dbReference>
<organism evidence="2 3">
    <name type="scientific">Duganella aceris</name>
    <dbReference type="NCBI Taxonomy" id="2703883"/>
    <lineage>
        <taxon>Bacteria</taxon>
        <taxon>Pseudomonadati</taxon>
        <taxon>Pseudomonadota</taxon>
        <taxon>Betaproteobacteria</taxon>
        <taxon>Burkholderiales</taxon>
        <taxon>Oxalobacteraceae</taxon>
        <taxon>Telluria group</taxon>
        <taxon>Duganella</taxon>
    </lineage>
</organism>
<accession>A0ABX0FS07</accession>
<dbReference type="InterPro" id="IPR048911">
    <property type="entry name" value="Bflower"/>
</dbReference>
<comment type="caution">
    <text evidence="2">The sequence shown here is derived from an EMBL/GenBank/DDBJ whole genome shotgun (WGS) entry which is preliminary data.</text>
</comment>
<reference evidence="3" key="1">
    <citation type="submission" date="2023-07" db="EMBL/GenBank/DDBJ databases">
        <title>Duganella aceri sp. nov., isolated from tree sap.</title>
        <authorList>
            <person name="Kim I.S."/>
        </authorList>
    </citation>
    <scope>NUCLEOTIDE SEQUENCE [LARGE SCALE GENOMIC DNA]</scope>
    <source>
        <strain evidence="3">SAP-35</strain>
    </source>
</reference>
<proteinExistence type="predicted"/>
<name>A0ABX0FS07_9BURK</name>
<gene>
    <name evidence="2" type="ORF">GW587_23785</name>
</gene>
<evidence type="ECO:0000313" key="2">
    <source>
        <dbReference type="EMBL" id="NGZ87268.1"/>
    </source>
</evidence>
<feature type="domain" description="4-fold beta flower" evidence="1">
    <location>
        <begin position="4"/>
        <end position="104"/>
    </location>
</feature>
<dbReference type="Pfam" id="PF21784">
    <property type="entry name" value="Bflower"/>
    <property type="match status" value="1"/>
</dbReference>
<evidence type="ECO:0000259" key="1">
    <source>
        <dbReference type="Pfam" id="PF21784"/>
    </source>
</evidence>
<evidence type="ECO:0000313" key="3">
    <source>
        <dbReference type="Proteomes" id="UP000666369"/>
    </source>
</evidence>
<keyword evidence="3" id="KW-1185">Reference proteome</keyword>